<dbReference type="RefSeq" id="WP_231332071.1">
    <property type="nucleotide sequence ID" value="NZ_CP059572.1"/>
</dbReference>
<dbReference type="InterPro" id="IPR000682">
    <property type="entry name" value="PCMT"/>
</dbReference>
<gene>
    <name evidence="12" type="ORF">AGRA3207_007418</name>
</gene>
<evidence type="ECO:0000256" key="8">
    <source>
        <dbReference type="ARBA" id="ARBA00022691"/>
    </source>
</evidence>
<evidence type="ECO:0000256" key="3">
    <source>
        <dbReference type="ARBA" id="ARBA00011890"/>
    </source>
</evidence>
<evidence type="ECO:0000256" key="1">
    <source>
        <dbReference type="ARBA" id="ARBA00004496"/>
    </source>
</evidence>
<keyword evidence="13" id="KW-1185">Reference proteome</keyword>
<dbReference type="Gene3D" id="3.40.50.150">
    <property type="entry name" value="Vaccinia Virus protein VP39"/>
    <property type="match status" value="1"/>
</dbReference>
<dbReference type="CDD" id="cd02440">
    <property type="entry name" value="AdoMet_MTases"/>
    <property type="match status" value="1"/>
</dbReference>
<accession>A0ABX8R6H6</accession>
<protein>
    <recommendedName>
        <fullName evidence="4">Protein-L-isoaspartate O-methyltransferase</fullName>
        <ecNumber evidence="3">2.1.1.77</ecNumber>
    </recommendedName>
    <alternativeName>
        <fullName evidence="11">L-isoaspartyl protein carboxyl methyltransferase</fullName>
    </alternativeName>
    <alternativeName>
        <fullName evidence="9">Protein L-isoaspartyl methyltransferase</fullName>
    </alternativeName>
    <alternativeName>
        <fullName evidence="10">Protein-beta-aspartate methyltransferase</fullName>
    </alternativeName>
</protein>
<dbReference type="EMBL" id="CP059572">
    <property type="protein sequence ID" value="QXJ25854.1"/>
    <property type="molecule type" value="Genomic_DNA"/>
</dbReference>
<keyword evidence="8" id="KW-0949">S-adenosyl-L-methionine</keyword>
<dbReference type="InterPro" id="IPR029063">
    <property type="entry name" value="SAM-dependent_MTases_sf"/>
</dbReference>
<evidence type="ECO:0000256" key="10">
    <source>
        <dbReference type="ARBA" id="ARBA00031323"/>
    </source>
</evidence>
<evidence type="ECO:0000313" key="13">
    <source>
        <dbReference type="Proteomes" id="UP001049518"/>
    </source>
</evidence>
<reference evidence="12" key="1">
    <citation type="submission" date="2020-07" db="EMBL/GenBank/DDBJ databases">
        <authorList>
            <person name="Tarantini F.S."/>
            <person name="Hong K.W."/>
            <person name="Chan K.G."/>
        </authorList>
    </citation>
    <scope>NUCLEOTIDE SEQUENCE</scope>
    <source>
        <strain evidence="12">32-07</strain>
    </source>
</reference>
<evidence type="ECO:0000256" key="5">
    <source>
        <dbReference type="ARBA" id="ARBA00022490"/>
    </source>
</evidence>
<sequence>MARRDPMFHARVEALADYLADAGVLTDPRWRAALHEVPRGRFVPPRAYAASFLPDEPDRVIDRAADRAGWLNAVYRNFSIVTQRDDGATDPADTTGTPTCSLSCPHIAMQYLELLDLDDHHRMLEIGTGTGWTAAMLAWRLGGRNVVTVEVDKDLAEAAREHVKRVEQDPQVVTGDGAGGHPPRAPYDRVHVTCGVRDIPRAWIAQTRPGGQIVLPYMPVTGAGGHQLRLDVIDPCNTTAVGRFTGGGGFMMLRSQRTIPPGDPDTAQETTREMARAGDQGTTRMDPRLIAQADAGAQLAIAALVPGLSVGTGWTKTPAGEWAYTATLTTGDAWAHCQAPRGADEYTVHQHGDRRLWDEAASAYRWWLGKGRPDRGRYGITITHDRQTLWLDQPSTTVG</sequence>
<comment type="similarity">
    <text evidence="2">Belongs to the methyltransferase superfamily. L-isoaspartyl/D-aspartyl protein methyltransferase family.</text>
</comment>
<organism evidence="12 13">
    <name type="scientific">Actinomadura graeca</name>
    <dbReference type="NCBI Taxonomy" id="2750812"/>
    <lineage>
        <taxon>Bacteria</taxon>
        <taxon>Bacillati</taxon>
        <taxon>Actinomycetota</taxon>
        <taxon>Actinomycetes</taxon>
        <taxon>Streptosporangiales</taxon>
        <taxon>Thermomonosporaceae</taxon>
        <taxon>Actinomadura</taxon>
    </lineage>
</organism>
<comment type="subcellular location">
    <subcellularLocation>
        <location evidence="1">Cytoplasm</location>
    </subcellularLocation>
</comment>
<proteinExistence type="inferred from homology"/>
<evidence type="ECO:0000256" key="6">
    <source>
        <dbReference type="ARBA" id="ARBA00022603"/>
    </source>
</evidence>
<evidence type="ECO:0000256" key="11">
    <source>
        <dbReference type="ARBA" id="ARBA00031350"/>
    </source>
</evidence>
<keyword evidence="5" id="KW-0963">Cytoplasm</keyword>
<dbReference type="Pfam" id="PF01135">
    <property type="entry name" value="PCMT"/>
    <property type="match status" value="1"/>
</dbReference>
<evidence type="ECO:0000313" key="12">
    <source>
        <dbReference type="EMBL" id="QXJ25854.1"/>
    </source>
</evidence>
<name>A0ABX8R6H6_9ACTN</name>
<dbReference type="PANTHER" id="PTHR11579:SF0">
    <property type="entry name" value="PROTEIN-L-ISOASPARTATE(D-ASPARTATE) O-METHYLTRANSFERASE"/>
    <property type="match status" value="1"/>
</dbReference>
<keyword evidence="7" id="KW-0808">Transferase</keyword>
<evidence type="ECO:0000256" key="7">
    <source>
        <dbReference type="ARBA" id="ARBA00022679"/>
    </source>
</evidence>
<keyword evidence="6" id="KW-0489">Methyltransferase</keyword>
<evidence type="ECO:0000256" key="9">
    <source>
        <dbReference type="ARBA" id="ARBA00030757"/>
    </source>
</evidence>
<dbReference type="SUPFAM" id="SSF53335">
    <property type="entry name" value="S-adenosyl-L-methionine-dependent methyltransferases"/>
    <property type="match status" value="1"/>
</dbReference>
<evidence type="ECO:0000256" key="4">
    <source>
        <dbReference type="ARBA" id="ARBA00013346"/>
    </source>
</evidence>
<dbReference type="PANTHER" id="PTHR11579">
    <property type="entry name" value="PROTEIN-L-ISOASPARTATE O-METHYLTRANSFERASE"/>
    <property type="match status" value="1"/>
</dbReference>
<dbReference type="EC" id="2.1.1.77" evidence="3"/>
<dbReference type="Proteomes" id="UP001049518">
    <property type="component" value="Chromosome"/>
</dbReference>
<evidence type="ECO:0000256" key="2">
    <source>
        <dbReference type="ARBA" id="ARBA00005369"/>
    </source>
</evidence>